<evidence type="ECO:0000256" key="1">
    <source>
        <dbReference type="ARBA" id="ARBA00022801"/>
    </source>
</evidence>
<dbReference type="PANTHER" id="PTHR46381:SF2">
    <property type="entry name" value="MAP KINASE PHOSPHATASE"/>
    <property type="match status" value="1"/>
</dbReference>
<dbReference type="AlphaFoldDB" id="C5KJU3"/>
<reference evidence="6 7" key="1">
    <citation type="submission" date="2008-07" db="EMBL/GenBank/DDBJ databases">
        <authorList>
            <person name="El-Sayed N."/>
            <person name="Caler E."/>
            <person name="Inman J."/>
            <person name="Amedeo P."/>
            <person name="Hass B."/>
            <person name="Wortman J."/>
        </authorList>
    </citation>
    <scope>NUCLEOTIDE SEQUENCE [LARGE SCALE GENOMIC DNA]</scope>
    <source>
        <strain evidence="7">ATCC 50983 / TXsc</strain>
    </source>
</reference>
<dbReference type="InterPro" id="IPR000340">
    <property type="entry name" value="Dual-sp_phosphatase_cat-dom"/>
</dbReference>
<organism evidence="7">
    <name type="scientific">Perkinsus marinus (strain ATCC 50983 / TXsc)</name>
    <dbReference type="NCBI Taxonomy" id="423536"/>
    <lineage>
        <taxon>Eukaryota</taxon>
        <taxon>Sar</taxon>
        <taxon>Alveolata</taxon>
        <taxon>Perkinsozoa</taxon>
        <taxon>Perkinsea</taxon>
        <taxon>Perkinsida</taxon>
        <taxon>Perkinsidae</taxon>
        <taxon>Perkinsus</taxon>
    </lineage>
</organism>
<dbReference type="PROSITE" id="PS50054">
    <property type="entry name" value="TYR_PHOSPHATASE_DUAL"/>
    <property type="match status" value="1"/>
</dbReference>
<keyword evidence="7" id="KW-1185">Reference proteome</keyword>
<dbReference type="PROSITE" id="PS00383">
    <property type="entry name" value="TYR_PHOSPHATASE_1"/>
    <property type="match status" value="1"/>
</dbReference>
<dbReference type="Gene3D" id="3.40.20.10">
    <property type="entry name" value="Severin"/>
    <property type="match status" value="1"/>
</dbReference>
<keyword evidence="1" id="KW-0378">Hydrolase</keyword>
<dbReference type="OMA" id="WEAPTET"/>
<feature type="region of interest" description="Disordered" evidence="3">
    <location>
        <begin position="197"/>
        <end position="264"/>
    </location>
</feature>
<dbReference type="PROSITE" id="PS50056">
    <property type="entry name" value="TYR_PHOSPHATASE_2"/>
    <property type="match status" value="1"/>
</dbReference>
<feature type="domain" description="Tyrosine-protein phosphatase" evidence="4">
    <location>
        <begin position="303"/>
        <end position="449"/>
    </location>
</feature>
<feature type="domain" description="Tyrosine specific protein phosphatases" evidence="5">
    <location>
        <begin position="387"/>
        <end position="428"/>
    </location>
</feature>
<dbReference type="OrthoDB" id="2017893at2759"/>
<evidence type="ECO:0000259" key="4">
    <source>
        <dbReference type="PROSITE" id="PS50054"/>
    </source>
</evidence>
<dbReference type="GeneID" id="9062104"/>
<dbReference type="Gene3D" id="3.90.190.10">
    <property type="entry name" value="Protein tyrosine phosphatase superfamily"/>
    <property type="match status" value="1"/>
</dbReference>
<proteinExistence type="predicted"/>
<dbReference type="InterPro" id="IPR000387">
    <property type="entry name" value="Tyr_Pase_dom"/>
</dbReference>
<feature type="region of interest" description="Disordered" evidence="3">
    <location>
        <begin position="651"/>
        <end position="673"/>
    </location>
</feature>
<dbReference type="SUPFAM" id="SSF55753">
    <property type="entry name" value="Actin depolymerizing proteins"/>
    <property type="match status" value="1"/>
</dbReference>
<dbReference type="CDD" id="cd14498">
    <property type="entry name" value="DSP"/>
    <property type="match status" value="1"/>
</dbReference>
<dbReference type="SUPFAM" id="SSF52799">
    <property type="entry name" value="(Phosphotyrosine protein) phosphatases II"/>
    <property type="match status" value="1"/>
</dbReference>
<dbReference type="RefSeq" id="XP_002783405.1">
    <property type="nucleotide sequence ID" value="XM_002783359.1"/>
</dbReference>
<evidence type="ECO:0000256" key="2">
    <source>
        <dbReference type="ARBA" id="ARBA00022912"/>
    </source>
</evidence>
<dbReference type="EMBL" id="GG673648">
    <property type="protein sequence ID" value="EER15201.1"/>
    <property type="molecule type" value="Genomic_DNA"/>
</dbReference>
<evidence type="ECO:0000256" key="3">
    <source>
        <dbReference type="SAM" id="MobiDB-lite"/>
    </source>
</evidence>
<dbReference type="InterPro" id="IPR029006">
    <property type="entry name" value="ADF-H/Gelsolin-like_dom_sf"/>
</dbReference>
<name>C5KJU3_PERM5</name>
<dbReference type="PANTHER" id="PTHR46381">
    <property type="entry name" value="MKPA PROTEIN"/>
    <property type="match status" value="1"/>
</dbReference>
<dbReference type="InterPro" id="IPR020422">
    <property type="entry name" value="TYR_PHOSPHATASE_DUAL_dom"/>
</dbReference>
<keyword evidence="2" id="KW-0904">Protein phosphatase</keyword>
<dbReference type="SMART" id="SM00195">
    <property type="entry name" value="DSPc"/>
    <property type="match status" value="1"/>
</dbReference>
<evidence type="ECO:0000313" key="6">
    <source>
        <dbReference type="EMBL" id="EER15201.1"/>
    </source>
</evidence>
<dbReference type="InterPro" id="IPR029021">
    <property type="entry name" value="Prot-tyrosine_phosphatase-like"/>
</dbReference>
<feature type="compositionally biased region" description="Low complexity" evidence="3">
    <location>
        <begin position="241"/>
        <end position="252"/>
    </location>
</feature>
<accession>C5KJU3</accession>
<sequence length="774" mass="84998">MVDEDPVELSVYLSASSRRSLQGGFCHLTAWMFTSGDKGGQTLVKDIPLKLHGSRSEAQRTATAQFTWTWDPKACYVVLYTFPATAQSSSQSRIRASNFARWALKAIEMCTPRGLASWVGASDPNIEESIERGGSVEGSVRDAYVVYVWSGKDADLTVKVTALARGYDLGKALRCSGVSERGSWCGSSALRKVIGVDAQPDGGDEGSSSRRETQSARAGPSGRRRMISPTEADLLENPPKSARSSEASSGRRQQNAVAQPLNIPRPKTDLELIQSFDLSPNADNSHLPAEVQNELRLHQYRSQCSEILPGALYLGGAKVASNLEILEEKGITHIVNTAADVCSNSFANRNIKYLTLFLKDARDEPMLPAVLYCTMLWIHSAITEAKGKVLVHCFEGVSRSSTVVIAYLMWLRAWTYNQAFNWVKAIRPICSPNTGFTCILIVFGKKLERARGPQTLMEATAAYPTISRVTVHSLRTLPTAAALMIALPVSAGSALGAEAPTIPLKIDSRFAHILQHDRSVVILRSEATRAEIIDTAIAEHLRRVRIVEFGCDEDEDGPLEVFEIFIDGEVDNESMAALGKMISPSSAITELSLESLIQTITNSAWDEEYNAITESEGRPLDASGDGTETPSMTHVADYVPPVGREILSLGSLNGAGKPTPAKDHEAREYDVSGGDADGKTEVYCYPDVEYSSRLTQFEPDELEEGEVFIIFVPRRKLLVIWVGEGSAQPPDQRIESIRKILCERHHDMDESSVEVEVVYQGEEMDEFEEYFDDD</sequence>
<evidence type="ECO:0000259" key="5">
    <source>
        <dbReference type="PROSITE" id="PS50056"/>
    </source>
</evidence>
<dbReference type="GO" id="GO:0004721">
    <property type="term" value="F:phosphoprotein phosphatase activity"/>
    <property type="evidence" value="ECO:0007669"/>
    <property type="project" value="UniProtKB-KW"/>
</dbReference>
<dbReference type="InterPro" id="IPR016130">
    <property type="entry name" value="Tyr_Pase_AS"/>
</dbReference>
<dbReference type="Pfam" id="PF00782">
    <property type="entry name" value="DSPc"/>
    <property type="match status" value="1"/>
</dbReference>
<dbReference type="InParanoid" id="C5KJU3"/>
<evidence type="ECO:0000313" key="7">
    <source>
        <dbReference type="Proteomes" id="UP000007800"/>
    </source>
</evidence>
<gene>
    <name evidence="6" type="ORF">Pmar_PMAR006931</name>
</gene>
<dbReference type="Proteomes" id="UP000007800">
    <property type="component" value="Unassembled WGS sequence"/>
</dbReference>
<feature type="compositionally biased region" description="Basic and acidic residues" evidence="3">
    <location>
        <begin position="660"/>
        <end position="673"/>
    </location>
</feature>
<protein>
    <submittedName>
        <fullName evidence="6">Dual specificity protein phosphatase, putative</fullName>
    </submittedName>
</protein>